<dbReference type="CDD" id="cd05246">
    <property type="entry name" value="dTDP_GD_SDR_e"/>
    <property type="match status" value="1"/>
</dbReference>
<dbReference type="InterPro" id="IPR005888">
    <property type="entry name" value="dTDP_Gluc_deHydtase"/>
</dbReference>
<reference evidence="6" key="1">
    <citation type="submission" date="2021-02" db="EMBL/GenBank/DDBJ databases">
        <authorList>
            <person name="Dougan E. K."/>
            <person name="Rhodes N."/>
            <person name="Thang M."/>
            <person name="Chan C."/>
        </authorList>
    </citation>
    <scope>NUCLEOTIDE SEQUENCE</scope>
</reference>
<dbReference type="InterPro" id="IPR016040">
    <property type="entry name" value="NAD(P)-bd_dom"/>
</dbReference>
<feature type="domain" description="RmlD-like substrate binding" evidence="4">
    <location>
        <begin position="388"/>
        <end position="552"/>
    </location>
</feature>
<keyword evidence="3" id="KW-0456">Lyase</keyword>
<dbReference type="AlphaFoldDB" id="A0A813FFH5"/>
<evidence type="ECO:0000313" key="7">
    <source>
        <dbReference type="Proteomes" id="UP000654075"/>
    </source>
</evidence>
<proteinExistence type="predicted"/>
<gene>
    <name evidence="6" type="ORF">PGLA1383_LOCUS29020</name>
</gene>
<evidence type="ECO:0000256" key="3">
    <source>
        <dbReference type="ARBA" id="ARBA00023239"/>
    </source>
</evidence>
<dbReference type="InterPro" id="IPR020904">
    <property type="entry name" value="Sc_DH/Rdtase_CS"/>
</dbReference>
<dbReference type="Gene3D" id="3.90.25.10">
    <property type="entry name" value="UDP-galactose 4-epimerase, domain 1"/>
    <property type="match status" value="1"/>
</dbReference>
<dbReference type="SUPFAM" id="SSF51735">
    <property type="entry name" value="NAD(P)-binding Rossmann-fold domains"/>
    <property type="match status" value="2"/>
</dbReference>
<protein>
    <recommendedName>
        <fullName evidence="8">NAD(P)-binding domain-containing protein</fullName>
    </recommendedName>
</protein>
<feature type="domain" description="NAD(P)-binding" evidence="5">
    <location>
        <begin position="16"/>
        <end position="327"/>
    </location>
</feature>
<dbReference type="OrthoDB" id="417989at2759"/>
<dbReference type="Pfam" id="PF04321">
    <property type="entry name" value="RmlD_sub_bind"/>
    <property type="match status" value="1"/>
</dbReference>
<accession>A0A813FFH5</accession>
<evidence type="ECO:0000259" key="5">
    <source>
        <dbReference type="Pfam" id="PF16363"/>
    </source>
</evidence>
<evidence type="ECO:0000313" key="6">
    <source>
        <dbReference type="EMBL" id="CAE8611214.1"/>
    </source>
</evidence>
<keyword evidence="7" id="KW-1185">Reference proteome</keyword>
<organism evidence="6 7">
    <name type="scientific">Polarella glacialis</name>
    <name type="common">Dinoflagellate</name>
    <dbReference type="NCBI Taxonomy" id="89957"/>
    <lineage>
        <taxon>Eukaryota</taxon>
        <taxon>Sar</taxon>
        <taxon>Alveolata</taxon>
        <taxon>Dinophyceae</taxon>
        <taxon>Suessiales</taxon>
        <taxon>Suessiaceae</taxon>
        <taxon>Polarella</taxon>
    </lineage>
</organism>
<sequence>MAVGMTVTQHEPLNLLVTGGAGFIASHVAELLFQKYPKYKIVILDCLEPCASLQNFTKMKGKPNFKFIKGDIRSIDLLNFIVETEKIDTIMHFAAQTHVDLSFGNSITFTEANVLGTHMMLEVARAHKEQIKRFIHVSTDEVYGENASYDCANDLKKEDMSMLDPTNPYAASKAGAEMLVRSYSHSYGLPVIITRGNNVYGPRQFPEKLIPKMIMMVTKGKKLTVHGDGSSKRSYLHVDDVARAFDVILHQGITGKTYNIGTPIEHTVNSVVRQIVALMKPGSDPESMIQQVRNRPFNDARYYLDTSQLQKLGWKETVPFEKGLKETVDWYMKNAATFWSDSEIDAILVAHPTAVTGPPACVEASPMKRVASAEAVNESASKKAKKVKFLVFGRSGWIGGDLGRILEKQGTDYQFATARLDNAADVERDIIHSGCTHVLNAAGLTGRPNVDWCETHRKEVIKVNVLGTLGLADICATHGVHMTNFATGCIFHYDEKRPMHPARDKNLVCTEDASKTFTEEDRPNFSGSYYSETKGYVENMLREYDNVLTLRVRMPIDNNVVTNKRNFIYKISHYERVVDIPNSMTVLDELLPYGIELAVRGRAGIYNFCNPGAISHAQVLQLYKDYMDPDFTWKIFSLEEQAKILEAGRSNNELSPAKLWAEFPDMLPIVDSLKKYVFIPAQTEKSKAAMKANGK</sequence>
<dbReference type="PANTHER" id="PTHR43000">
    <property type="entry name" value="DTDP-D-GLUCOSE 4,6-DEHYDRATASE-RELATED"/>
    <property type="match status" value="1"/>
</dbReference>
<dbReference type="EMBL" id="CAJNNV010024983">
    <property type="protein sequence ID" value="CAE8611214.1"/>
    <property type="molecule type" value="Genomic_DNA"/>
</dbReference>
<dbReference type="GO" id="GO:0009225">
    <property type="term" value="P:nucleotide-sugar metabolic process"/>
    <property type="evidence" value="ECO:0007669"/>
    <property type="project" value="InterPro"/>
</dbReference>
<evidence type="ECO:0000259" key="4">
    <source>
        <dbReference type="Pfam" id="PF04321"/>
    </source>
</evidence>
<dbReference type="Pfam" id="PF16363">
    <property type="entry name" value="GDP_Man_Dehyd"/>
    <property type="match status" value="1"/>
</dbReference>
<dbReference type="InterPro" id="IPR029903">
    <property type="entry name" value="RmlD-like-bd"/>
</dbReference>
<comment type="cofactor">
    <cofactor evidence="1">
        <name>NAD(+)</name>
        <dbReference type="ChEBI" id="CHEBI:57540"/>
    </cofactor>
</comment>
<dbReference type="GO" id="GO:0008460">
    <property type="term" value="F:dTDP-glucose 4,6-dehydratase activity"/>
    <property type="evidence" value="ECO:0007669"/>
    <property type="project" value="InterPro"/>
</dbReference>
<dbReference type="FunFam" id="3.40.50.720:FF:000304">
    <property type="entry name" value="UDP-glucose 4,6-dehydratase"/>
    <property type="match status" value="1"/>
</dbReference>
<evidence type="ECO:0008006" key="8">
    <source>
        <dbReference type="Google" id="ProtNLM"/>
    </source>
</evidence>
<evidence type="ECO:0000256" key="1">
    <source>
        <dbReference type="ARBA" id="ARBA00001911"/>
    </source>
</evidence>
<evidence type="ECO:0000256" key="2">
    <source>
        <dbReference type="ARBA" id="ARBA00023027"/>
    </source>
</evidence>
<name>A0A813FFH5_POLGL</name>
<comment type="caution">
    <text evidence="6">The sequence shown here is derived from an EMBL/GenBank/DDBJ whole genome shotgun (WGS) entry which is preliminary data.</text>
</comment>
<keyword evidence="2" id="KW-0520">NAD</keyword>
<dbReference type="Gene3D" id="3.40.50.720">
    <property type="entry name" value="NAD(P)-binding Rossmann-like Domain"/>
    <property type="match status" value="2"/>
</dbReference>
<dbReference type="InterPro" id="IPR036291">
    <property type="entry name" value="NAD(P)-bd_dom_sf"/>
</dbReference>
<dbReference type="PROSITE" id="PS00061">
    <property type="entry name" value="ADH_SHORT"/>
    <property type="match status" value="1"/>
</dbReference>
<dbReference type="Proteomes" id="UP000654075">
    <property type="component" value="Unassembled WGS sequence"/>
</dbReference>